<dbReference type="UniPathway" id="UPA00664"/>
<evidence type="ECO:0000256" key="7">
    <source>
        <dbReference type="HAMAP-Rule" id="MF_01147"/>
    </source>
</evidence>
<name>A0A0M2NJ54_9FIRM</name>
<feature type="transmembrane region" description="Helical" evidence="7">
    <location>
        <begin position="167"/>
        <end position="187"/>
    </location>
</feature>
<dbReference type="PATRIC" id="fig|270498.16.peg.807"/>
<dbReference type="EMBL" id="LAYJ01000088">
    <property type="protein sequence ID" value="KKI50981.1"/>
    <property type="molecule type" value="Genomic_DNA"/>
</dbReference>
<feature type="transmembrane region" description="Helical" evidence="7">
    <location>
        <begin position="44"/>
        <end position="65"/>
    </location>
</feature>
<gene>
    <name evidence="7" type="primary">lgt</name>
    <name evidence="8" type="ORF">CHK_1368</name>
</gene>
<keyword evidence="8" id="KW-0328">Glycosyltransferase</keyword>
<evidence type="ECO:0000256" key="5">
    <source>
        <dbReference type="ARBA" id="ARBA00022989"/>
    </source>
</evidence>
<evidence type="ECO:0000313" key="9">
    <source>
        <dbReference type="Proteomes" id="UP000034076"/>
    </source>
</evidence>
<evidence type="ECO:0000313" key="8">
    <source>
        <dbReference type="EMBL" id="KKI50981.1"/>
    </source>
</evidence>
<feature type="transmembrane region" description="Helical" evidence="7">
    <location>
        <begin position="12"/>
        <end position="32"/>
    </location>
</feature>
<dbReference type="PANTHER" id="PTHR30589">
    <property type="entry name" value="PROLIPOPROTEIN DIACYLGLYCERYL TRANSFERASE"/>
    <property type="match status" value="1"/>
</dbReference>
<dbReference type="STRING" id="270498.CHK_1368"/>
<dbReference type="HAMAP" id="MF_01147">
    <property type="entry name" value="Lgt"/>
    <property type="match status" value="1"/>
</dbReference>
<dbReference type="InterPro" id="IPR001640">
    <property type="entry name" value="Lgt"/>
</dbReference>
<dbReference type="GO" id="GO:0008961">
    <property type="term" value="F:phosphatidylglycerol-prolipoprotein diacylglyceryl transferase activity"/>
    <property type="evidence" value="ECO:0007669"/>
    <property type="project" value="UniProtKB-UniRule"/>
</dbReference>
<comment type="function">
    <text evidence="7">Catalyzes the transfer of the diacylglyceryl group from phosphatidylglycerol to the sulfhydryl group of the N-terminal cysteine of a prolipoprotein, the first step in the formation of mature lipoproteins.</text>
</comment>
<feature type="binding site" evidence="7">
    <location>
        <position position="134"/>
    </location>
    <ligand>
        <name>a 1,2-diacyl-sn-glycero-3-phospho-(1'-sn-glycerol)</name>
        <dbReference type="ChEBI" id="CHEBI:64716"/>
    </ligand>
</feature>
<feature type="transmembrane region" description="Helical" evidence="7">
    <location>
        <begin position="199"/>
        <end position="218"/>
    </location>
</feature>
<keyword evidence="2 7" id="KW-1003">Cell membrane</keyword>
<dbReference type="PANTHER" id="PTHR30589:SF0">
    <property type="entry name" value="PHOSPHATIDYLGLYCEROL--PROLIPOPROTEIN DIACYLGLYCERYL TRANSFERASE"/>
    <property type="match status" value="1"/>
</dbReference>
<organism evidence="8 9">
    <name type="scientific">Christensenella hongkongensis</name>
    <dbReference type="NCBI Taxonomy" id="270498"/>
    <lineage>
        <taxon>Bacteria</taxon>
        <taxon>Bacillati</taxon>
        <taxon>Bacillota</taxon>
        <taxon>Clostridia</taxon>
        <taxon>Christensenellales</taxon>
        <taxon>Christensenellaceae</taxon>
        <taxon>Christensenella</taxon>
    </lineage>
</organism>
<comment type="pathway">
    <text evidence="7">Protein modification; lipoprotein biosynthesis (diacylglyceryl transfer).</text>
</comment>
<dbReference type="GO" id="GO:0005886">
    <property type="term" value="C:plasma membrane"/>
    <property type="evidence" value="ECO:0007669"/>
    <property type="project" value="UniProtKB-SubCell"/>
</dbReference>
<feature type="transmembrane region" description="Helical" evidence="7">
    <location>
        <begin position="85"/>
        <end position="107"/>
    </location>
</feature>
<protein>
    <recommendedName>
        <fullName evidence="7">Phosphatidylglycerol--prolipoprotein diacylglyceryl transferase</fullName>
        <ecNumber evidence="7">2.5.1.145</ecNumber>
    </recommendedName>
</protein>
<reference evidence="8 9" key="1">
    <citation type="submission" date="2015-04" db="EMBL/GenBank/DDBJ databases">
        <title>Draft genome sequence of bacteremic isolate Catabacter hongkongensis type strain HKU16T.</title>
        <authorList>
            <person name="Lau S.K."/>
            <person name="Teng J.L."/>
            <person name="Huang Y."/>
            <person name="Curreem S.O."/>
            <person name="Tsui S.K."/>
            <person name="Woo P.C."/>
        </authorList>
    </citation>
    <scope>NUCLEOTIDE SEQUENCE [LARGE SCALE GENOMIC DNA]</scope>
    <source>
        <strain evidence="8 9">HKU16</strain>
    </source>
</reference>
<keyword evidence="8" id="KW-0449">Lipoprotein</keyword>
<dbReference type="EC" id="2.5.1.145" evidence="7"/>
<evidence type="ECO:0000256" key="4">
    <source>
        <dbReference type="ARBA" id="ARBA00022692"/>
    </source>
</evidence>
<evidence type="ECO:0000256" key="1">
    <source>
        <dbReference type="ARBA" id="ARBA00007150"/>
    </source>
</evidence>
<dbReference type="Proteomes" id="UP000034076">
    <property type="component" value="Unassembled WGS sequence"/>
</dbReference>
<keyword evidence="3 7" id="KW-0808">Transferase</keyword>
<evidence type="ECO:0000256" key="6">
    <source>
        <dbReference type="ARBA" id="ARBA00023136"/>
    </source>
</evidence>
<proteinExistence type="inferred from homology"/>
<comment type="similarity">
    <text evidence="1 7">Belongs to the Lgt family.</text>
</comment>
<sequence>MHPMIELFGQPISTYAVMIIIGFALGVAVALFRRKINGMRADDVIACLVLTAAGAMLGGKFFYMAQGFPQFLELARTTGYTFLQYFSEAGLVYYGGFIGGILFLLLAAKVVRVPAWSMLDTVLPSVPLAHALGRVGCLFAGCCYGLPNDTFGFYFNASPFAPHDVRLLPVQLIEAICVFGLFLFMVCYGRKKRAPGRILSIYLIGYGIIRFILEFFRYDAYRGIYGEFSISQWISLILIALGLFFVFLYPRLSKKVSPDKAKS</sequence>
<dbReference type="AlphaFoldDB" id="A0A0M2NJ54"/>
<feature type="transmembrane region" description="Helical" evidence="7">
    <location>
        <begin position="128"/>
        <end position="147"/>
    </location>
</feature>
<feature type="transmembrane region" description="Helical" evidence="7">
    <location>
        <begin position="230"/>
        <end position="250"/>
    </location>
</feature>
<comment type="caution">
    <text evidence="8">The sequence shown here is derived from an EMBL/GenBank/DDBJ whole genome shotgun (WGS) entry which is preliminary data.</text>
</comment>
<comment type="catalytic activity">
    <reaction evidence="7">
        <text>L-cysteinyl-[prolipoprotein] + a 1,2-diacyl-sn-glycero-3-phospho-(1'-sn-glycerol) = an S-1,2-diacyl-sn-glyceryl-L-cysteinyl-[prolipoprotein] + sn-glycerol 1-phosphate + H(+)</text>
        <dbReference type="Rhea" id="RHEA:56712"/>
        <dbReference type="Rhea" id="RHEA-COMP:14679"/>
        <dbReference type="Rhea" id="RHEA-COMP:14680"/>
        <dbReference type="ChEBI" id="CHEBI:15378"/>
        <dbReference type="ChEBI" id="CHEBI:29950"/>
        <dbReference type="ChEBI" id="CHEBI:57685"/>
        <dbReference type="ChEBI" id="CHEBI:64716"/>
        <dbReference type="ChEBI" id="CHEBI:140658"/>
        <dbReference type="EC" id="2.5.1.145"/>
    </reaction>
</comment>
<keyword evidence="9" id="KW-1185">Reference proteome</keyword>
<keyword evidence="6 7" id="KW-0472">Membrane</keyword>
<keyword evidence="5 7" id="KW-1133">Transmembrane helix</keyword>
<evidence type="ECO:0000256" key="2">
    <source>
        <dbReference type="ARBA" id="ARBA00022475"/>
    </source>
</evidence>
<dbReference type="GO" id="GO:0042158">
    <property type="term" value="P:lipoprotein biosynthetic process"/>
    <property type="evidence" value="ECO:0007669"/>
    <property type="project" value="UniProtKB-UniRule"/>
</dbReference>
<accession>A0A0M2NJ54</accession>
<evidence type="ECO:0000256" key="3">
    <source>
        <dbReference type="ARBA" id="ARBA00022679"/>
    </source>
</evidence>
<dbReference type="Pfam" id="PF01790">
    <property type="entry name" value="LGT"/>
    <property type="match status" value="1"/>
</dbReference>
<keyword evidence="4 7" id="KW-0812">Transmembrane</keyword>
<comment type="subcellular location">
    <subcellularLocation>
        <location evidence="7">Cell membrane</location>
        <topology evidence="7">Multi-pass membrane protein</topology>
    </subcellularLocation>
</comment>